<protein>
    <recommendedName>
        <fullName evidence="12">D-serine dehydratase</fullName>
        <ecNumber evidence="11">4.3.1.18</ecNumber>
    </recommendedName>
    <alternativeName>
        <fullName evidence="13">D-serine deaminase</fullName>
    </alternativeName>
</protein>
<organism evidence="15 16">
    <name type="scientific">Friedmanniomyces simplex</name>
    <dbReference type="NCBI Taxonomy" id="329884"/>
    <lineage>
        <taxon>Eukaryota</taxon>
        <taxon>Fungi</taxon>
        <taxon>Dikarya</taxon>
        <taxon>Ascomycota</taxon>
        <taxon>Pezizomycotina</taxon>
        <taxon>Dothideomycetes</taxon>
        <taxon>Dothideomycetidae</taxon>
        <taxon>Mycosphaerellales</taxon>
        <taxon>Teratosphaeriaceae</taxon>
        <taxon>Friedmanniomyces</taxon>
    </lineage>
</organism>
<comment type="caution">
    <text evidence="15">The sequence shown here is derived from an EMBL/GenBank/DDBJ whole genome shotgun (WGS) entry which is preliminary data.</text>
</comment>
<dbReference type="Gene3D" id="2.40.37.20">
    <property type="entry name" value="D-serine dehydratase-like domain"/>
    <property type="match status" value="1"/>
</dbReference>
<keyword evidence="6" id="KW-0862">Zinc</keyword>
<dbReference type="Pfam" id="PF01168">
    <property type="entry name" value="Ala_racemase_N"/>
    <property type="match status" value="1"/>
</dbReference>
<proteinExistence type="inferred from homology"/>
<evidence type="ECO:0000256" key="13">
    <source>
        <dbReference type="ARBA" id="ARBA00075219"/>
    </source>
</evidence>
<dbReference type="Pfam" id="PF14031">
    <property type="entry name" value="D-ser_dehydrat"/>
    <property type="match status" value="1"/>
</dbReference>
<evidence type="ECO:0000256" key="4">
    <source>
        <dbReference type="ARBA" id="ARBA00022575"/>
    </source>
</evidence>
<evidence type="ECO:0000256" key="5">
    <source>
        <dbReference type="ARBA" id="ARBA00022723"/>
    </source>
</evidence>
<dbReference type="PANTHER" id="PTHR28004">
    <property type="entry name" value="ZGC:162816-RELATED"/>
    <property type="match status" value="1"/>
</dbReference>
<dbReference type="GO" id="GO:0046872">
    <property type="term" value="F:metal ion binding"/>
    <property type="evidence" value="ECO:0007669"/>
    <property type="project" value="UniProtKB-KW"/>
</dbReference>
<dbReference type="EMBL" id="NAJQ01000137">
    <property type="protein sequence ID" value="TKA77449.1"/>
    <property type="molecule type" value="Genomic_DNA"/>
</dbReference>
<dbReference type="OrthoDB" id="20198at2759"/>
<dbReference type="InterPro" id="IPR026956">
    <property type="entry name" value="D-ser_dehydrat-like_dom"/>
</dbReference>
<keyword evidence="7" id="KW-0663">Pyridoxal phosphate</keyword>
<dbReference type="PANTHER" id="PTHR28004:SF2">
    <property type="entry name" value="D-SERINE DEHYDRATASE"/>
    <property type="match status" value="1"/>
</dbReference>
<comment type="cofactor">
    <cofactor evidence="2">
        <name>Zn(2+)</name>
        <dbReference type="ChEBI" id="CHEBI:29105"/>
    </cofactor>
</comment>
<comment type="catalytic activity">
    <reaction evidence="9">
        <text>D-serine = pyruvate + NH4(+)</text>
        <dbReference type="Rhea" id="RHEA:13977"/>
        <dbReference type="ChEBI" id="CHEBI:15361"/>
        <dbReference type="ChEBI" id="CHEBI:28938"/>
        <dbReference type="ChEBI" id="CHEBI:35247"/>
        <dbReference type="EC" id="4.3.1.18"/>
    </reaction>
    <physiologicalReaction direction="left-to-right" evidence="9">
        <dbReference type="Rhea" id="RHEA:13978"/>
    </physiologicalReaction>
</comment>
<keyword evidence="16" id="KW-1185">Reference proteome</keyword>
<evidence type="ECO:0000256" key="7">
    <source>
        <dbReference type="ARBA" id="ARBA00022898"/>
    </source>
</evidence>
<evidence type="ECO:0000256" key="10">
    <source>
        <dbReference type="ARBA" id="ARBA00055764"/>
    </source>
</evidence>
<keyword evidence="4" id="KW-0216">Detoxification</keyword>
<dbReference type="FunFam" id="3.20.20.10:FF:000016">
    <property type="entry name" value="D-serine dehydratase"/>
    <property type="match status" value="1"/>
</dbReference>
<dbReference type="GO" id="GO:0008721">
    <property type="term" value="F:D-serine ammonia-lyase activity"/>
    <property type="evidence" value="ECO:0007669"/>
    <property type="project" value="UniProtKB-EC"/>
</dbReference>
<dbReference type="AlphaFoldDB" id="A0A4V5NHA4"/>
<feature type="domain" description="D-serine dehydratase-like" evidence="14">
    <location>
        <begin position="350"/>
        <end position="464"/>
    </location>
</feature>
<evidence type="ECO:0000256" key="11">
    <source>
        <dbReference type="ARBA" id="ARBA00066349"/>
    </source>
</evidence>
<evidence type="ECO:0000259" key="14">
    <source>
        <dbReference type="SMART" id="SM01119"/>
    </source>
</evidence>
<name>A0A4V5NHA4_9PEZI</name>
<dbReference type="InterPro" id="IPR051466">
    <property type="entry name" value="D-amino_acid_metab_enzyme"/>
</dbReference>
<keyword evidence="5" id="KW-0479">Metal-binding</keyword>
<comment type="function">
    <text evidence="10">Catalyzes the conversion of D-serine to pyruvate and ammonia. May play a role in D-serine detoxification.</text>
</comment>
<dbReference type="GO" id="GO:0036088">
    <property type="term" value="P:D-serine catabolic process"/>
    <property type="evidence" value="ECO:0007669"/>
    <property type="project" value="TreeGrafter"/>
</dbReference>
<dbReference type="InterPro" id="IPR001608">
    <property type="entry name" value="Ala_racemase_N"/>
</dbReference>
<evidence type="ECO:0000256" key="8">
    <source>
        <dbReference type="ARBA" id="ARBA00023239"/>
    </source>
</evidence>
<comment type="cofactor">
    <cofactor evidence="1">
        <name>pyridoxal 5'-phosphate</name>
        <dbReference type="ChEBI" id="CHEBI:597326"/>
    </cofactor>
</comment>
<evidence type="ECO:0000256" key="3">
    <source>
        <dbReference type="ARBA" id="ARBA00005323"/>
    </source>
</evidence>
<evidence type="ECO:0000256" key="2">
    <source>
        <dbReference type="ARBA" id="ARBA00001947"/>
    </source>
</evidence>
<evidence type="ECO:0000313" key="16">
    <source>
        <dbReference type="Proteomes" id="UP000309340"/>
    </source>
</evidence>
<reference evidence="15 16" key="1">
    <citation type="submission" date="2017-03" db="EMBL/GenBank/DDBJ databases">
        <title>Genomes of endolithic fungi from Antarctica.</title>
        <authorList>
            <person name="Coleine C."/>
            <person name="Masonjones S."/>
            <person name="Stajich J.E."/>
        </authorList>
    </citation>
    <scope>NUCLEOTIDE SEQUENCE [LARGE SCALE GENOMIC DNA]</scope>
    <source>
        <strain evidence="15 16">CCFEE 5184</strain>
    </source>
</reference>
<evidence type="ECO:0000256" key="1">
    <source>
        <dbReference type="ARBA" id="ARBA00001933"/>
    </source>
</evidence>
<evidence type="ECO:0000313" key="15">
    <source>
        <dbReference type="EMBL" id="TKA77449.1"/>
    </source>
</evidence>
<dbReference type="InterPro" id="IPR042208">
    <property type="entry name" value="D-ser_dehydrat-like_sf"/>
</dbReference>
<comment type="similarity">
    <text evidence="3">Belongs to the DSD1 family.</text>
</comment>
<gene>
    <name evidence="15" type="ORF">B0A55_04762</name>
</gene>
<sequence>MKDEYPNQQDSTTVTHAMASSTTAPLLYPSPSEAALQLQFVGKKISDVQAPAALIDLAVVKRNCRLMLETTTKLGVAFRAHVKTHKTTQLAKLQVGEDSQSVKLVASTVSEIENLLPWLLECKAEGKEVNVLYGIPVTPSAVPRLSAVARALGESSVGLFVDHPTHIKTLDNDAPDWPGQIPVWMNVDIGYHREGVAAHSAQLADVAYALTASTRTRLAGLYTHMGHSYSVGSPTEALEHMAHELQGLEEGAVEFLKIAGAHESKDANAQKVILSLGATPTATSTQNLLEDTEGARKYRAMIDQINQSFAVELHAGVYPVMDMQQLATRARPAQSPSNPTQSLLSFSDLGLRMLVEVASLYPDRGDKPEALIAAGSIVLGREPCKSYPGWAVVSPWPQASGPHYDPEGSQTGWIVGRISQEHGVLMWEGPTKHLRLLEIGEKLLVWPNHACIAGVNVGWFLVVDSDTADPERIVDVWVRWRGW</sequence>
<dbReference type="Gene3D" id="3.20.20.10">
    <property type="entry name" value="Alanine racemase"/>
    <property type="match status" value="1"/>
</dbReference>
<dbReference type="Proteomes" id="UP000309340">
    <property type="component" value="Unassembled WGS sequence"/>
</dbReference>
<dbReference type="SUPFAM" id="SSF51419">
    <property type="entry name" value="PLP-binding barrel"/>
    <property type="match status" value="1"/>
</dbReference>
<dbReference type="InterPro" id="IPR029066">
    <property type="entry name" value="PLP-binding_barrel"/>
</dbReference>
<keyword evidence="8" id="KW-0456">Lyase</keyword>
<dbReference type="EC" id="4.3.1.18" evidence="11"/>
<dbReference type="STRING" id="329884.A0A4V5NHA4"/>
<accession>A0A4V5NHA4</accession>
<evidence type="ECO:0000256" key="6">
    <source>
        <dbReference type="ARBA" id="ARBA00022833"/>
    </source>
</evidence>
<evidence type="ECO:0000256" key="9">
    <source>
        <dbReference type="ARBA" id="ARBA00051198"/>
    </source>
</evidence>
<dbReference type="GO" id="GO:0009636">
    <property type="term" value="P:response to toxic substance"/>
    <property type="evidence" value="ECO:0007669"/>
    <property type="project" value="UniProtKB-KW"/>
</dbReference>
<evidence type="ECO:0000256" key="12">
    <source>
        <dbReference type="ARBA" id="ARBA00069616"/>
    </source>
</evidence>
<dbReference type="SMART" id="SM01119">
    <property type="entry name" value="D-ser_dehydrat"/>
    <property type="match status" value="1"/>
</dbReference>